<accession>A0A0A2ACX7</accession>
<evidence type="ECO:0000259" key="8">
    <source>
        <dbReference type="PROSITE" id="PS50928"/>
    </source>
</evidence>
<feature type="transmembrane region" description="Helical" evidence="7">
    <location>
        <begin position="313"/>
        <end position="339"/>
    </location>
</feature>
<feature type="transmembrane region" description="Helical" evidence="7">
    <location>
        <begin position="205"/>
        <end position="225"/>
    </location>
</feature>
<dbReference type="GO" id="GO:0055085">
    <property type="term" value="P:transmembrane transport"/>
    <property type="evidence" value="ECO:0007669"/>
    <property type="project" value="InterPro"/>
</dbReference>
<protein>
    <submittedName>
        <fullName evidence="9">Phosphonate ABC transporter permease protein phnE</fullName>
    </submittedName>
</protein>
<comment type="caution">
    <text evidence="9">The sequence shown here is derived from an EMBL/GenBank/DDBJ whole genome shotgun (WGS) entry which is preliminary data.</text>
</comment>
<feature type="transmembrane region" description="Helical" evidence="7">
    <location>
        <begin position="12"/>
        <end position="32"/>
    </location>
</feature>
<feature type="transmembrane region" description="Helical" evidence="7">
    <location>
        <begin position="104"/>
        <end position="122"/>
    </location>
</feature>
<keyword evidence="5 7" id="KW-1133">Transmembrane helix</keyword>
<evidence type="ECO:0000256" key="5">
    <source>
        <dbReference type="ARBA" id="ARBA00022989"/>
    </source>
</evidence>
<dbReference type="STRING" id="74545.EU96_0320"/>
<proteinExistence type="predicted"/>
<evidence type="ECO:0000313" key="10">
    <source>
        <dbReference type="Proteomes" id="UP000030445"/>
    </source>
</evidence>
<sequence length="500" mass="56629">MNKLKLNYTSLSFLPILVCIPLGYQLITNIHFGGFKLFQEFLISAFNPKIDNEIIITAINRLNQTFLIGFFSWLVSIIFGAIFGILSSNIFYKIFNIPKFFYSMIRFFLTIIRSIHEVVWGILLMQIYGINFSIGIIAICIPYIAVNSKVFAEQLETINYKSFESINQINAHKFSSLLTLIWNPIINTFKNFGLYRLECSIRSTVILGLFGIGGIGTSIFLSFQTLNFRELWTYLWSLAILIILSGVIYKKIKFNNTNKILSIFFIVVFFITILFSFFYFLFFIFNNNFENFNSVSSLFKSSSNFGLFDFLKLIFDTIILSLLSTGIAISLPPLVIGIFNNNTSKIFIKIFAFLLRLIPIPVILLTLLTFNNPSLSLAALTLGLHNAGITSKLLFTNLDSQDKRNYIAMRSLGISKNTSWLLGLFSQQAKSYLAYCAYRSDIIIRETAIVGVIGGVGLGWQLQESLSSFAWQEVTIVLIAYSSIAIVGELINGKIKNSLT</sequence>
<feature type="transmembrane region" description="Helical" evidence="7">
    <location>
        <begin position="374"/>
        <end position="395"/>
    </location>
</feature>
<dbReference type="InterPro" id="IPR000515">
    <property type="entry name" value="MetI-like"/>
</dbReference>
<keyword evidence="6 7" id="KW-0472">Membrane</keyword>
<feature type="transmembrane region" description="Helical" evidence="7">
    <location>
        <begin position="469"/>
        <end position="491"/>
    </location>
</feature>
<evidence type="ECO:0000256" key="1">
    <source>
        <dbReference type="ARBA" id="ARBA00004651"/>
    </source>
</evidence>
<feature type="transmembrane region" description="Helical" evidence="7">
    <location>
        <begin position="231"/>
        <end position="249"/>
    </location>
</feature>
<dbReference type="PROSITE" id="PS50928">
    <property type="entry name" value="ABC_TM1"/>
    <property type="match status" value="1"/>
</dbReference>
<dbReference type="OrthoDB" id="8557224at2"/>
<dbReference type="InterPro" id="IPR035906">
    <property type="entry name" value="MetI-like_sf"/>
</dbReference>
<dbReference type="AlphaFoldDB" id="A0A0A2ACX7"/>
<evidence type="ECO:0000256" key="6">
    <source>
        <dbReference type="ARBA" id="ARBA00023136"/>
    </source>
</evidence>
<feature type="transmembrane region" description="Helical" evidence="7">
    <location>
        <begin position="442"/>
        <end position="463"/>
    </location>
</feature>
<organism evidence="9 10">
    <name type="scientific">Prochlorococcus marinus str. MIT 9302</name>
    <dbReference type="NCBI Taxonomy" id="74545"/>
    <lineage>
        <taxon>Bacteria</taxon>
        <taxon>Bacillati</taxon>
        <taxon>Cyanobacteriota</taxon>
        <taxon>Cyanophyceae</taxon>
        <taxon>Synechococcales</taxon>
        <taxon>Prochlorococcaceae</taxon>
        <taxon>Prochlorococcus</taxon>
    </lineage>
</organism>
<evidence type="ECO:0000256" key="3">
    <source>
        <dbReference type="ARBA" id="ARBA00022475"/>
    </source>
</evidence>
<dbReference type="Proteomes" id="UP000030445">
    <property type="component" value="Unassembled WGS sequence"/>
</dbReference>
<feature type="domain" description="ABC transmembrane type-1" evidence="8">
    <location>
        <begin position="62"/>
        <end position="253"/>
    </location>
</feature>
<feature type="transmembrane region" description="Helical" evidence="7">
    <location>
        <begin position="346"/>
        <end position="368"/>
    </location>
</feature>
<dbReference type="Gene3D" id="1.10.3720.10">
    <property type="entry name" value="MetI-like"/>
    <property type="match status" value="2"/>
</dbReference>
<evidence type="ECO:0000313" key="9">
    <source>
        <dbReference type="EMBL" id="KGF98359.1"/>
    </source>
</evidence>
<dbReference type="SUPFAM" id="SSF161098">
    <property type="entry name" value="MetI-like"/>
    <property type="match status" value="2"/>
</dbReference>
<evidence type="ECO:0000256" key="4">
    <source>
        <dbReference type="ARBA" id="ARBA00022692"/>
    </source>
</evidence>
<feature type="transmembrane region" description="Helical" evidence="7">
    <location>
        <begin position="261"/>
        <end position="285"/>
    </location>
</feature>
<dbReference type="EMBL" id="JNAM01000005">
    <property type="protein sequence ID" value="KGF98359.1"/>
    <property type="molecule type" value="Genomic_DNA"/>
</dbReference>
<dbReference type="PANTHER" id="PTHR30043">
    <property type="entry name" value="PHOSPHONATES TRANSPORT SYSTEM PERMEASE PROTEIN"/>
    <property type="match status" value="1"/>
</dbReference>
<comment type="subcellular location">
    <subcellularLocation>
        <location evidence="1">Cell membrane</location>
        <topology evidence="1">Multi-pass membrane protein</topology>
    </subcellularLocation>
</comment>
<keyword evidence="2" id="KW-0813">Transport</keyword>
<feature type="transmembrane region" description="Helical" evidence="7">
    <location>
        <begin position="128"/>
        <end position="146"/>
    </location>
</feature>
<gene>
    <name evidence="9" type="ORF">EU96_0320</name>
</gene>
<name>A0A0A2ACX7_PROMR</name>
<feature type="transmembrane region" description="Helical" evidence="7">
    <location>
        <begin position="70"/>
        <end position="92"/>
    </location>
</feature>
<dbReference type="RefSeq" id="WP_032525946.1">
    <property type="nucleotide sequence ID" value="NZ_CP138951.1"/>
</dbReference>
<evidence type="ECO:0000256" key="7">
    <source>
        <dbReference type="SAM" id="Phobius"/>
    </source>
</evidence>
<keyword evidence="3" id="KW-1003">Cell membrane</keyword>
<evidence type="ECO:0000256" key="2">
    <source>
        <dbReference type="ARBA" id="ARBA00022448"/>
    </source>
</evidence>
<reference evidence="10" key="1">
    <citation type="journal article" date="2014" name="Sci. Data">
        <title>Genomes of diverse isolates of the marine cyanobacterium Prochlorococcus.</title>
        <authorList>
            <person name="Biller S."/>
            <person name="Berube P."/>
            <person name="Thompson J."/>
            <person name="Kelly L."/>
            <person name="Roggensack S."/>
            <person name="Awad L."/>
            <person name="Roache-Johnson K."/>
            <person name="Ding H."/>
            <person name="Giovannoni S.J."/>
            <person name="Moore L.R."/>
            <person name="Chisholm S.W."/>
        </authorList>
    </citation>
    <scope>NUCLEOTIDE SEQUENCE [LARGE SCALE GENOMIC DNA]</scope>
    <source>
        <strain evidence="10">MIT 9302</strain>
    </source>
</reference>
<dbReference type="eggNOG" id="COG3639">
    <property type="taxonomic scope" value="Bacteria"/>
</dbReference>
<dbReference type="GO" id="GO:0005886">
    <property type="term" value="C:plasma membrane"/>
    <property type="evidence" value="ECO:0007669"/>
    <property type="project" value="UniProtKB-SubCell"/>
</dbReference>
<keyword evidence="4 7" id="KW-0812">Transmembrane</keyword>
<dbReference type="PANTHER" id="PTHR30043:SF1">
    <property type="entry name" value="ABC TRANSPORT SYSTEM PERMEASE PROTEIN P69"/>
    <property type="match status" value="1"/>
</dbReference>